<comment type="caution">
    <text evidence="1">The sequence shown here is derived from an EMBL/GenBank/DDBJ whole genome shotgun (WGS) entry which is preliminary data.</text>
</comment>
<gene>
    <name evidence="1" type="ORF">AUJ77_03340</name>
</gene>
<dbReference type="Proteomes" id="UP000181992">
    <property type="component" value="Unassembled WGS sequence"/>
</dbReference>
<sequence>MKSVDPKNKNRSSGVVAYLASRNKEGVLSRCRGGCYFVFFPVDEQHYFVGVGRQGFSIYTAVRSPEKLPGADCYAHDFHETIDELVKHLRSKGYIVEVTETLQE</sequence>
<reference evidence="1 2" key="1">
    <citation type="journal article" date="2016" name="Environ. Microbiol.">
        <title>Genomic resolution of a cold subsurface aquifer community provides metabolic insights for novel microbes adapted to high CO concentrations.</title>
        <authorList>
            <person name="Probst A.J."/>
            <person name="Castelle C.J."/>
            <person name="Singh A."/>
            <person name="Brown C.T."/>
            <person name="Anantharaman K."/>
            <person name="Sharon I."/>
            <person name="Hug L.A."/>
            <person name="Burstein D."/>
            <person name="Emerson J.B."/>
            <person name="Thomas B.C."/>
            <person name="Banfield J.F."/>
        </authorList>
    </citation>
    <scope>NUCLEOTIDE SEQUENCE [LARGE SCALE GENOMIC DNA]</scope>
    <source>
        <strain evidence="1">CG1_02_43_90</strain>
    </source>
</reference>
<evidence type="ECO:0000313" key="2">
    <source>
        <dbReference type="Proteomes" id="UP000181992"/>
    </source>
</evidence>
<organism evidence="1 2">
    <name type="scientific">Candidatus Nomurabacteria bacterium CG1_02_43_90</name>
    <dbReference type="NCBI Taxonomy" id="1805281"/>
    <lineage>
        <taxon>Bacteria</taxon>
        <taxon>Candidatus Nomuraibacteriota</taxon>
    </lineage>
</organism>
<protein>
    <submittedName>
        <fullName evidence="1">Uncharacterized protein</fullName>
    </submittedName>
</protein>
<proteinExistence type="predicted"/>
<evidence type="ECO:0000313" key="1">
    <source>
        <dbReference type="EMBL" id="OIO30383.1"/>
    </source>
</evidence>
<dbReference type="EMBL" id="MNVN01000019">
    <property type="protein sequence ID" value="OIO30383.1"/>
    <property type="molecule type" value="Genomic_DNA"/>
</dbReference>
<dbReference type="AlphaFoldDB" id="A0A1J4V7X8"/>
<accession>A0A1J4V7X8</accession>
<name>A0A1J4V7X8_9BACT</name>